<proteinExistence type="inferred from homology"/>
<dbReference type="OrthoDB" id="5783963at2759"/>
<dbReference type="InterPro" id="IPR025160">
    <property type="entry name" value="AATF"/>
</dbReference>
<accession>A0A0C3PHB3</accession>
<evidence type="ECO:0000313" key="6">
    <source>
        <dbReference type="EMBL" id="KIO07826.1"/>
    </source>
</evidence>
<sequence>MGVSRLSLAQQIAELEDVAPADFDPEDIETRGVDPEDEVIKDIGAARSDYVDVGPSALRKAHEKALEKLADPKYEGIKTSRKNLMIDSSESEDSESEDLDNHVNEDDDVSESDTHAQTIHDHEPPFSEDEVDDSSEHEAGSSVDGDLIKGPGLADSQDNDLFSNLRKTREEDRERGKAISKQIALWDSLVDARIRLQKSVTAGNRLPQLSQHGDSEAIQGSLVKMLGQAQLLSEELFNFQETLLSSFDDIQLPPRKRRRSDAESSVSEYAETFREASSHFSSLQHAYHPHLIQTLNNWSSKIQAVAPSVLLPSNRNAFSKSSQHSKSAAQLVDETLADHSKVLARTRVYRGKNERLGVKVAIEGEEGENEDPTVFDDTDFYQQLLRDVIDSRTGSGGGDDWVTMQKQQKAKKKVDTKASKGRKLRYQVHEKLQNFMVSIPVHSGWHNEQIDELFASLLGKGFESAMQGVGEVLDDDAETSPPNQVDPASIGGFRIFG</sequence>
<dbReference type="PANTHER" id="PTHR15565:SF0">
    <property type="entry name" value="PROTEIN AATF"/>
    <property type="match status" value="1"/>
</dbReference>
<evidence type="ECO:0000256" key="2">
    <source>
        <dbReference type="ARBA" id="ARBA00013850"/>
    </source>
</evidence>
<name>A0A0C3PHB3_PISTI</name>
<protein>
    <recommendedName>
        <fullName evidence="2">Protein BFR2</fullName>
    </recommendedName>
</protein>
<dbReference type="PANTHER" id="PTHR15565">
    <property type="entry name" value="AATF PROTEIN APOPTOSIS ANTAGONIZING TRANSCRIPTION FACTOR"/>
    <property type="match status" value="1"/>
</dbReference>
<evidence type="ECO:0000256" key="3">
    <source>
        <dbReference type="SAM" id="MobiDB-lite"/>
    </source>
</evidence>
<dbReference type="GO" id="GO:0000462">
    <property type="term" value="P:maturation of SSU-rRNA from tricistronic rRNA transcript (SSU-rRNA, 5.8S rRNA, LSU-rRNA)"/>
    <property type="evidence" value="ECO:0007669"/>
    <property type="project" value="TreeGrafter"/>
</dbReference>
<dbReference type="Pfam" id="PF13339">
    <property type="entry name" value="AATF-Che1"/>
    <property type="match status" value="1"/>
</dbReference>
<dbReference type="GO" id="GO:0005730">
    <property type="term" value="C:nucleolus"/>
    <property type="evidence" value="ECO:0007669"/>
    <property type="project" value="TreeGrafter"/>
</dbReference>
<dbReference type="EMBL" id="KN831959">
    <property type="protein sequence ID" value="KIO07826.1"/>
    <property type="molecule type" value="Genomic_DNA"/>
</dbReference>
<dbReference type="InterPro" id="IPR012617">
    <property type="entry name" value="AATF_C"/>
</dbReference>
<gene>
    <name evidence="6" type="ORF">M404DRAFT_14753</name>
</gene>
<dbReference type="HOGENOM" id="CLU_018299_2_1_1"/>
<feature type="compositionally biased region" description="Acidic residues" evidence="3">
    <location>
        <begin position="89"/>
        <end position="98"/>
    </location>
</feature>
<dbReference type="AlphaFoldDB" id="A0A0C3PHB3"/>
<reference evidence="6 7" key="1">
    <citation type="submission" date="2014-04" db="EMBL/GenBank/DDBJ databases">
        <authorList>
            <consortium name="DOE Joint Genome Institute"/>
            <person name="Kuo A."/>
            <person name="Kohler A."/>
            <person name="Costa M.D."/>
            <person name="Nagy L.G."/>
            <person name="Floudas D."/>
            <person name="Copeland A."/>
            <person name="Barry K.W."/>
            <person name="Cichocki N."/>
            <person name="Veneault-Fourrey C."/>
            <person name="LaButti K."/>
            <person name="Lindquist E.A."/>
            <person name="Lipzen A."/>
            <person name="Lundell T."/>
            <person name="Morin E."/>
            <person name="Murat C."/>
            <person name="Sun H."/>
            <person name="Tunlid A."/>
            <person name="Henrissat B."/>
            <person name="Grigoriev I.V."/>
            <person name="Hibbett D.S."/>
            <person name="Martin F."/>
            <person name="Nordberg H.P."/>
            <person name="Cantor M.N."/>
            <person name="Hua S.X."/>
        </authorList>
    </citation>
    <scope>NUCLEOTIDE SEQUENCE [LARGE SCALE GENOMIC DNA]</scope>
    <source>
        <strain evidence="6 7">Marx 270</strain>
    </source>
</reference>
<dbReference type="InParanoid" id="A0A0C3PHB3"/>
<dbReference type="Proteomes" id="UP000054217">
    <property type="component" value="Unassembled WGS sequence"/>
</dbReference>
<evidence type="ECO:0000259" key="4">
    <source>
        <dbReference type="Pfam" id="PF08164"/>
    </source>
</evidence>
<dbReference type="Pfam" id="PF08164">
    <property type="entry name" value="TRAUB"/>
    <property type="match status" value="1"/>
</dbReference>
<feature type="domain" description="AATF leucine zipper-containing" evidence="5">
    <location>
        <begin position="172"/>
        <end position="301"/>
    </location>
</feature>
<comment type="similarity">
    <text evidence="1">Belongs to the AATF family.</text>
</comment>
<feature type="domain" description="Apoptosis-antagonizing transcription factor C-terminal" evidence="4">
    <location>
        <begin position="381"/>
        <end position="458"/>
    </location>
</feature>
<organism evidence="6 7">
    <name type="scientific">Pisolithus tinctorius Marx 270</name>
    <dbReference type="NCBI Taxonomy" id="870435"/>
    <lineage>
        <taxon>Eukaryota</taxon>
        <taxon>Fungi</taxon>
        <taxon>Dikarya</taxon>
        <taxon>Basidiomycota</taxon>
        <taxon>Agaricomycotina</taxon>
        <taxon>Agaricomycetes</taxon>
        <taxon>Agaricomycetidae</taxon>
        <taxon>Boletales</taxon>
        <taxon>Sclerodermatineae</taxon>
        <taxon>Pisolithaceae</taxon>
        <taxon>Pisolithus</taxon>
    </lineage>
</organism>
<evidence type="ECO:0000259" key="5">
    <source>
        <dbReference type="Pfam" id="PF13339"/>
    </source>
</evidence>
<dbReference type="STRING" id="870435.A0A0C3PHB3"/>
<reference evidence="7" key="2">
    <citation type="submission" date="2015-01" db="EMBL/GenBank/DDBJ databases">
        <title>Evolutionary Origins and Diversification of the Mycorrhizal Mutualists.</title>
        <authorList>
            <consortium name="DOE Joint Genome Institute"/>
            <consortium name="Mycorrhizal Genomics Consortium"/>
            <person name="Kohler A."/>
            <person name="Kuo A."/>
            <person name="Nagy L.G."/>
            <person name="Floudas D."/>
            <person name="Copeland A."/>
            <person name="Barry K.W."/>
            <person name="Cichocki N."/>
            <person name="Veneault-Fourrey C."/>
            <person name="LaButti K."/>
            <person name="Lindquist E.A."/>
            <person name="Lipzen A."/>
            <person name="Lundell T."/>
            <person name="Morin E."/>
            <person name="Murat C."/>
            <person name="Riley R."/>
            <person name="Ohm R."/>
            <person name="Sun H."/>
            <person name="Tunlid A."/>
            <person name="Henrissat B."/>
            <person name="Grigoriev I.V."/>
            <person name="Hibbett D.S."/>
            <person name="Martin F."/>
        </authorList>
    </citation>
    <scope>NUCLEOTIDE SEQUENCE [LARGE SCALE GENOMIC DNA]</scope>
    <source>
        <strain evidence="7">Marx 270</strain>
    </source>
</reference>
<feature type="compositionally biased region" description="Basic and acidic residues" evidence="3">
    <location>
        <begin position="112"/>
        <end position="125"/>
    </location>
</feature>
<dbReference type="FunCoup" id="A0A0C3PHB3">
    <property type="interactions" value="553"/>
</dbReference>
<keyword evidence="7" id="KW-1185">Reference proteome</keyword>
<evidence type="ECO:0000313" key="7">
    <source>
        <dbReference type="Proteomes" id="UP000054217"/>
    </source>
</evidence>
<dbReference type="InterPro" id="IPR039223">
    <property type="entry name" value="AATF/Bfr2"/>
</dbReference>
<evidence type="ECO:0000256" key="1">
    <source>
        <dbReference type="ARBA" id="ARBA00008966"/>
    </source>
</evidence>
<feature type="region of interest" description="Disordered" evidence="3">
    <location>
        <begin position="72"/>
        <end position="160"/>
    </location>
</feature>